<accession>A0ACB8UUK4</accession>
<organism evidence="1">
    <name type="scientific">Ophidiomyces ophidiicola</name>
    <dbReference type="NCBI Taxonomy" id="1387563"/>
    <lineage>
        <taxon>Eukaryota</taxon>
        <taxon>Fungi</taxon>
        <taxon>Dikarya</taxon>
        <taxon>Ascomycota</taxon>
        <taxon>Pezizomycotina</taxon>
        <taxon>Eurotiomycetes</taxon>
        <taxon>Eurotiomycetidae</taxon>
        <taxon>Onygenales</taxon>
        <taxon>Onygenaceae</taxon>
        <taxon>Ophidiomyces</taxon>
    </lineage>
</organism>
<gene>
    <name evidence="1" type="ORF">LOY88_004815</name>
</gene>
<protein>
    <submittedName>
        <fullName evidence="1">Uncharacterized protein</fullName>
    </submittedName>
</protein>
<evidence type="ECO:0000313" key="1">
    <source>
        <dbReference type="EMBL" id="KAI2384212.1"/>
    </source>
</evidence>
<dbReference type="EMBL" id="JALBCA010000077">
    <property type="protein sequence ID" value="KAI2384212.1"/>
    <property type="molecule type" value="Genomic_DNA"/>
</dbReference>
<proteinExistence type="predicted"/>
<name>A0ACB8UUK4_9EURO</name>
<sequence length="243" mass="27532">MRYGLGPSERADRLGNITSMVQIGSIGGALIAFYITDHIGRIWATWQLCLGWMAGIAIYECKWQARSGIRETVCCGNRSRSNNSYWANIPCGDLASSNPQSLHLRLFRSGILSHRGGVFRQLEELLAFGDGSENEWLIPNFYYIIFAGLILLLSLVIKESPRYLIKVGKDAMVAIRNLPAEHSYIQTEMREIYEQLKREQEVVIGTTWFSTLRELLLVPSNRYCIMLGLMPQVGPLASQKYYS</sequence>
<reference evidence="1" key="1">
    <citation type="journal article" date="2022" name="bioRxiv">
        <title>Population genetic analysis of Ophidiomyces ophidiicola, the causative agent of snake fungal disease, indicates recent introductions to the USA.</title>
        <authorList>
            <person name="Ladner J.T."/>
            <person name="Palmer J.M."/>
            <person name="Ettinger C.L."/>
            <person name="Stajich J.E."/>
            <person name="Farrell T.M."/>
            <person name="Glorioso B.M."/>
            <person name="Lawson B."/>
            <person name="Price S.J."/>
            <person name="Stengle A.G."/>
            <person name="Grear D.A."/>
            <person name="Lorch J.M."/>
        </authorList>
    </citation>
    <scope>NUCLEOTIDE SEQUENCE</scope>
    <source>
        <strain evidence="1">NWHC 24266-5</strain>
    </source>
</reference>
<comment type="caution">
    <text evidence="1">The sequence shown here is derived from an EMBL/GenBank/DDBJ whole genome shotgun (WGS) entry which is preliminary data.</text>
</comment>